<dbReference type="AlphaFoldDB" id="A0A2M8S5W7"/>
<dbReference type="Proteomes" id="UP000229329">
    <property type="component" value="Unassembled WGS sequence"/>
</dbReference>
<keyword evidence="2" id="KW-1185">Reference proteome</keyword>
<dbReference type="EMBL" id="PHHA01000002">
    <property type="protein sequence ID" value="PJG86508.1"/>
    <property type="molecule type" value="Genomic_DNA"/>
</dbReference>
<evidence type="ECO:0000313" key="1">
    <source>
        <dbReference type="EMBL" id="PJG86508.1"/>
    </source>
</evidence>
<proteinExistence type="predicted"/>
<organism evidence="1 2">
    <name type="scientific">Conservatibacter flavescens</name>
    <dbReference type="NCBI Taxonomy" id="28161"/>
    <lineage>
        <taxon>Bacteria</taxon>
        <taxon>Pseudomonadati</taxon>
        <taxon>Pseudomonadota</taxon>
        <taxon>Gammaproteobacteria</taxon>
        <taxon>Pasteurellales</taxon>
        <taxon>Pasteurellaceae</taxon>
        <taxon>Conservatibacter</taxon>
    </lineage>
</organism>
<gene>
    <name evidence="1" type="ORF">CVP05_01505</name>
</gene>
<name>A0A2M8S5W7_9PAST</name>
<accession>A0A2M8S5W7</accession>
<sequence length="494" mass="56631">MIGKTTKQQQVNPALIASYDVIISIGKTVQYALLGHKPVYCYDHFGGCGYLNADNFDKAKWHNFSGRGFDKKTAEQIASELVDGFKSALQFAQDFSDMSAFRLDEFIKTLLNNTKPIDFTQKVIETVKLSYPPEEFLGELFVNHRYACRLLGQARQGDQQLQSQVQRLQHPAPKRPKILLAMPSDVGLYQCFQENLRFHGFDVVSVIAHIAKREISANHFILQLLKGETPAAPEYYDYALFIRSDIFVGVGLIDKIKPYVKGNMVAYQWDALARFPNIWKAVPFFERFFVYDTKDYQQHSDKFLPTSNFYFDHLPSRAAAPAADFYFVGAHVPGRQVAINRFAQLARQHGWTLQMEICAPSEQHIAPLRHYYPHDNICIQGRFKSFADNLLGAQSSKILVDFKTPNQEGLSFRAFEALGYRKKLVTTNENIKRYDFYHPNNIFVWDGVDLSGLAEFVQLPFVDIDPAIRGKYSFGNWIRYVLDLPPYQPIDLPI</sequence>
<comment type="caution">
    <text evidence="1">The sequence shown here is derived from an EMBL/GenBank/DDBJ whole genome shotgun (WGS) entry which is preliminary data.</text>
</comment>
<protein>
    <submittedName>
        <fullName evidence="1">Uncharacterized protein</fullName>
    </submittedName>
</protein>
<reference evidence="1 2" key="1">
    <citation type="submission" date="2017-11" db="EMBL/GenBank/DDBJ databases">
        <title>Reclassification of Bisgaard taxon 7 as Conservatibacter flavescens gen. nov., sp. nov.</title>
        <authorList>
            <person name="Christensen H."/>
        </authorList>
    </citation>
    <scope>NUCLEOTIDE SEQUENCE [LARGE SCALE GENOMIC DNA]</scope>
    <source>
        <strain evidence="1 2">7_4</strain>
    </source>
</reference>
<evidence type="ECO:0000313" key="2">
    <source>
        <dbReference type="Proteomes" id="UP000229329"/>
    </source>
</evidence>